<reference evidence="1" key="1">
    <citation type="submission" date="2014-12" db="EMBL/GenBank/DDBJ databases">
        <title>Genome Sequence of Valsa Canker Pathogens Uncovers a Specific Adaption of Colonization on Woody Bark.</title>
        <authorList>
            <person name="Yin Z."/>
            <person name="Liu H."/>
            <person name="Gao X."/>
            <person name="Li Z."/>
            <person name="Song N."/>
            <person name="Ke X."/>
            <person name="Dai Q."/>
            <person name="Wu Y."/>
            <person name="Sun Y."/>
            <person name="Xu J.-R."/>
            <person name="Kang Z.K."/>
            <person name="Wang L."/>
            <person name="Huang L."/>
        </authorList>
    </citation>
    <scope>NUCLEOTIDE SEQUENCE [LARGE SCALE GENOMIC DNA]</scope>
    <source>
        <strain evidence="1">03-8</strain>
    </source>
</reference>
<organism evidence="1 2">
    <name type="scientific">Cytospora mali</name>
    <name type="common">Apple Valsa canker fungus</name>
    <name type="synonym">Valsa mali</name>
    <dbReference type="NCBI Taxonomy" id="578113"/>
    <lineage>
        <taxon>Eukaryota</taxon>
        <taxon>Fungi</taxon>
        <taxon>Dikarya</taxon>
        <taxon>Ascomycota</taxon>
        <taxon>Pezizomycotina</taxon>
        <taxon>Sordariomycetes</taxon>
        <taxon>Sordariomycetidae</taxon>
        <taxon>Diaporthales</taxon>
        <taxon>Cytosporaceae</taxon>
        <taxon>Cytospora</taxon>
    </lineage>
</organism>
<dbReference type="EMBL" id="CM003102">
    <property type="protein sequence ID" value="KUI69971.1"/>
    <property type="molecule type" value="Genomic_DNA"/>
</dbReference>
<keyword evidence="2" id="KW-1185">Reference proteome</keyword>
<proteinExistence type="predicted"/>
<sequence>MCYRFADDPAPYPRDVTARADMDYAAEAAAYDLLASIGETDASAPAYYGSWTFNLPITSKGVSQLKPEHLEGSDLQSLRVQNSYSSCYDPDAFHLPEDYRLEVLAKAIDIHVRMIHQGLHHGDLAGRNIILTPSPTNTPLTIDANSGATIIPRVVLVDCNTATVYSHTTAGTRPWQTLARPMNPMQCFWTWSPADDSEGCVPREWHNSETPIQELPVRRFGGEERRALYEPLAKELEFSNY</sequence>
<protein>
    <recommendedName>
        <fullName evidence="3">Non-specific serine/threonine protein kinase</fullName>
    </recommendedName>
</protein>
<gene>
    <name evidence="1" type="ORF">VM1G_05258</name>
</gene>
<dbReference type="AlphaFoldDB" id="A0A194W0D5"/>
<accession>A0A194W0D5</accession>
<evidence type="ECO:0000313" key="2">
    <source>
        <dbReference type="Proteomes" id="UP000078559"/>
    </source>
</evidence>
<dbReference type="OrthoDB" id="4267316at2759"/>
<dbReference type="Proteomes" id="UP000078559">
    <property type="component" value="Chromosome 5"/>
</dbReference>
<evidence type="ECO:0008006" key="3">
    <source>
        <dbReference type="Google" id="ProtNLM"/>
    </source>
</evidence>
<evidence type="ECO:0000313" key="1">
    <source>
        <dbReference type="EMBL" id="KUI69971.1"/>
    </source>
</evidence>
<name>A0A194W0D5_CYTMA</name>